<dbReference type="SUPFAM" id="SSF54695">
    <property type="entry name" value="POZ domain"/>
    <property type="match status" value="1"/>
</dbReference>
<evidence type="ECO:0000313" key="3">
    <source>
        <dbReference type="Proteomes" id="UP000499080"/>
    </source>
</evidence>
<feature type="domain" description="BTB" evidence="1">
    <location>
        <begin position="30"/>
        <end position="102"/>
    </location>
</feature>
<evidence type="ECO:0000313" key="2">
    <source>
        <dbReference type="EMBL" id="GBN06243.1"/>
    </source>
</evidence>
<proteinExistence type="predicted"/>
<dbReference type="AlphaFoldDB" id="A0A4Y2KXJ5"/>
<protein>
    <recommendedName>
        <fullName evidence="1">BTB domain-containing protein</fullName>
    </recommendedName>
</protein>
<dbReference type="Proteomes" id="UP000499080">
    <property type="component" value="Unassembled WGS sequence"/>
</dbReference>
<dbReference type="Gene3D" id="3.30.710.10">
    <property type="entry name" value="Potassium Channel Kv1.1, Chain A"/>
    <property type="match status" value="1"/>
</dbReference>
<organism evidence="2 3">
    <name type="scientific">Araneus ventricosus</name>
    <name type="common">Orbweaver spider</name>
    <name type="synonym">Epeira ventricosa</name>
    <dbReference type="NCBI Taxonomy" id="182803"/>
    <lineage>
        <taxon>Eukaryota</taxon>
        <taxon>Metazoa</taxon>
        <taxon>Ecdysozoa</taxon>
        <taxon>Arthropoda</taxon>
        <taxon>Chelicerata</taxon>
        <taxon>Arachnida</taxon>
        <taxon>Araneae</taxon>
        <taxon>Araneomorphae</taxon>
        <taxon>Entelegynae</taxon>
        <taxon>Araneoidea</taxon>
        <taxon>Araneidae</taxon>
        <taxon>Araneus</taxon>
    </lineage>
</organism>
<dbReference type="InterPro" id="IPR011333">
    <property type="entry name" value="SKP1/BTB/POZ_sf"/>
</dbReference>
<evidence type="ECO:0000259" key="1">
    <source>
        <dbReference type="Pfam" id="PF00651"/>
    </source>
</evidence>
<reference evidence="2 3" key="1">
    <citation type="journal article" date="2019" name="Sci. Rep.">
        <title>Orb-weaving spider Araneus ventricosus genome elucidates the spidroin gene catalogue.</title>
        <authorList>
            <person name="Kono N."/>
            <person name="Nakamura H."/>
            <person name="Ohtoshi R."/>
            <person name="Moran D.A.P."/>
            <person name="Shinohara A."/>
            <person name="Yoshida Y."/>
            <person name="Fujiwara M."/>
            <person name="Mori M."/>
            <person name="Tomita M."/>
            <person name="Arakawa K."/>
        </authorList>
    </citation>
    <scope>NUCLEOTIDE SEQUENCE [LARGE SCALE GENOMIC DNA]</scope>
</reference>
<dbReference type="EMBL" id="BGPR01196552">
    <property type="protein sequence ID" value="GBN06243.1"/>
    <property type="molecule type" value="Genomic_DNA"/>
</dbReference>
<name>A0A4Y2KXJ5_ARAVE</name>
<dbReference type="InterPro" id="IPR000210">
    <property type="entry name" value="BTB/POZ_dom"/>
</dbReference>
<comment type="caution">
    <text evidence="2">The sequence shown here is derived from an EMBL/GenBank/DDBJ whole genome shotgun (WGS) entry which is preliminary data.</text>
</comment>
<feature type="non-terminal residue" evidence="2">
    <location>
        <position position="1"/>
    </location>
</feature>
<accession>A0A4Y2KXJ5</accession>
<sequence length="175" mass="20343">TDWNFQIQTKEGVIFNIPFKEGKETFGSKLVASSTVFESMLRNPMVERLSKKVQLSDIDFRTLRNFLHFLQGNGVSTGSFTELCDLYEMADKYNVEDLMFVCRLRFMSFFISEEIVSLVEALACMHSDDFLLGVIKSFKNEHSDSLLHKDDNNFVVKRSTNPFLKEKTSDFDFYH</sequence>
<dbReference type="Pfam" id="PF00651">
    <property type="entry name" value="BTB"/>
    <property type="match status" value="1"/>
</dbReference>
<gene>
    <name evidence="2" type="ORF">AVEN_6586_1</name>
</gene>
<dbReference type="OrthoDB" id="6426170at2759"/>
<dbReference type="PANTHER" id="PTHR24413">
    <property type="entry name" value="SPECKLE-TYPE POZ PROTEIN"/>
    <property type="match status" value="1"/>
</dbReference>
<keyword evidence="3" id="KW-1185">Reference proteome</keyword>